<feature type="transmembrane region" description="Helical" evidence="2">
    <location>
        <begin position="194"/>
        <end position="214"/>
    </location>
</feature>
<dbReference type="PANTHER" id="PTHR37314">
    <property type="entry name" value="SLR0142 PROTEIN"/>
    <property type="match status" value="1"/>
</dbReference>
<dbReference type="RefSeq" id="WP_179537204.1">
    <property type="nucleotide sequence ID" value="NZ_JACBYW010000010.1"/>
</dbReference>
<evidence type="ECO:0000256" key="2">
    <source>
        <dbReference type="SAM" id="Phobius"/>
    </source>
</evidence>
<dbReference type="Proteomes" id="UP000548304">
    <property type="component" value="Unassembled WGS sequence"/>
</dbReference>
<evidence type="ECO:0000256" key="1">
    <source>
        <dbReference type="SAM" id="MobiDB-lite"/>
    </source>
</evidence>
<feature type="transmembrane region" description="Helical" evidence="2">
    <location>
        <begin position="136"/>
        <end position="154"/>
    </location>
</feature>
<feature type="region of interest" description="Disordered" evidence="1">
    <location>
        <begin position="1"/>
        <end position="20"/>
    </location>
</feature>
<comment type="caution">
    <text evidence="3">The sequence shown here is derived from an EMBL/GenBank/DDBJ whole genome shotgun (WGS) entry which is preliminary data.</text>
</comment>
<dbReference type="EMBL" id="JACBYW010000010">
    <property type="protein sequence ID" value="NYH80891.1"/>
    <property type="molecule type" value="Genomic_DNA"/>
</dbReference>
<keyword evidence="2" id="KW-1133">Transmembrane helix</keyword>
<feature type="transmembrane region" description="Helical" evidence="2">
    <location>
        <begin position="26"/>
        <end position="51"/>
    </location>
</feature>
<reference evidence="3 4" key="1">
    <citation type="submission" date="2020-07" db="EMBL/GenBank/DDBJ databases">
        <title>Genomic Encyclopedia of Type Strains, Phase III (KMG-III): the genomes of soil and plant-associated and newly described type strains.</title>
        <authorList>
            <person name="Whitman W."/>
        </authorList>
    </citation>
    <scope>NUCLEOTIDE SEQUENCE [LARGE SCALE GENOMIC DNA]</scope>
    <source>
        <strain evidence="3 4">CECT 8576</strain>
    </source>
</reference>
<feature type="transmembrane region" description="Helical" evidence="2">
    <location>
        <begin position="71"/>
        <end position="90"/>
    </location>
</feature>
<feature type="compositionally biased region" description="Low complexity" evidence="1">
    <location>
        <begin position="1"/>
        <end position="15"/>
    </location>
</feature>
<keyword evidence="2" id="KW-0812">Transmembrane</keyword>
<keyword evidence="4" id="KW-1185">Reference proteome</keyword>
<dbReference type="InterPro" id="IPR010699">
    <property type="entry name" value="DUF1275"/>
</dbReference>
<evidence type="ECO:0000313" key="4">
    <source>
        <dbReference type="Proteomes" id="UP000548304"/>
    </source>
</evidence>
<dbReference type="Pfam" id="PF06912">
    <property type="entry name" value="DUF1275"/>
    <property type="match status" value="1"/>
</dbReference>
<evidence type="ECO:0000313" key="3">
    <source>
        <dbReference type="EMBL" id="NYH80891.1"/>
    </source>
</evidence>
<feature type="transmembrane region" description="Helical" evidence="2">
    <location>
        <begin position="102"/>
        <end position="124"/>
    </location>
</feature>
<dbReference type="AlphaFoldDB" id="A0A852Z273"/>
<accession>A0A852Z273</accession>
<sequence length="248" mass="25605">MSTSAAGADTDASPSRELSPDSGLPTVLMGLTVLSGIIDAVSYLGLGRLFLGKMTGNVVVLGLSTAQVPGFSVTVPVAALTAFLLGAVLGGRLRTALGHARFRWVSSALTIEAVLLVAAAGTAAVTGADGPEPTDLEILVLVVLMALAMGLRNATVRKLAVPDLTTTLITLTLADIAADCFLAGRRNSRLNRRFGAVVSIFGGALLGGYLVLRYGLLPPLVVAAALATALAVGYPLLWLWFARRRGRR</sequence>
<dbReference type="PANTHER" id="PTHR37314:SF4">
    <property type="entry name" value="UPF0700 TRANSMEMBRANE PROTEIN YOAK"/>
    <property type="match status" value="1"/>
</dbReference>
<keyword evidence="2" id="KW-0472">Membrane</keyword>
<protein>
    <submittedName>
        <fullName evidence="3">Uncharacterized membrane protein YoaK (UPF0700 family)</fullName>
    </submittedName>
</protein>
<organism evidence="3 4">
    <name type="scientific">Actinopolyspora biskrensis</name>
    <dbReference type="NCBI Taxonomy" id="1470178"/>
    <lineage>
        <taxon>Bacteria</taxon>
        <taxon>Bacillati</taxon>
        <taxon>Actinomycetota</taxon>
        <taxon>Actinomycetes</taxon>
        <taxon>Actinopolysporales</taxon>
        <taxon>Actinopolysporaceae</taxon>
        <taxon>Actinopolyspora</taxon>
    </lineage>
</organism>
<feature type="transmembrane region" description="Helical" evidence="2">
    <location>
        <begin position="220"/>
        <end position="241"/>
    </location>
</feature>
<name>A0A852Z273_9ACTN</name>
<proteinExistence type="predicted"/>
<gene>
    <name evidence="3" type="ORF">FHR84_004263</name>
</gene>